<dbReference type="Proteomes" id="UP001597304">
    <property type="component" value="Unassembled WGS sequence"/>
</dbReference>
<dbReference type="InterPro" id="IPR001753">
    <property type="entry name" value="Enoyl-CoA_hydra/iso"/>
</dbReference>
<dbReference type="InterPro" id="IPR051053">
    <property type="entry name" value="ECH/Chromodomain_protein"/>
</dbReference>
<dbReference type="EMBL" id="JBHUEJ010000016">
    <property type="protein sequence ID" value="MFD1710535.1"/>
    <property type="molecule type" value="Genomic_DNA"/>
</dbReference>
<comment type="caution">
    <text evidence="2">The sequence shown here is derived from an EMBL/GenBank/DDBJ whole genome shotgun (WGS) entry which is preliminary data.</text>
</comment>
<name>A0ABW4KR68_9BURK</name>
<evidence type="ECO:0000256" key="1">
    <source>
        <dbReference type="ARBA" id="ARBA00005254"/>
    </source>
</evidence>
<comment type="similarity">
    <text evidence="1">Belongs to the enoyl-CoA hydratase/isomerase family.</text>
</comment>
<dbReference type="PANTHER" id="PTHR43684">
    <property type="match status" value="1"/>
</dbReference>
<evidence type="ECO:0000313" key="2">
    <source>
        <dbReference type="EMBL" id="MFD1710535.1"/>
    </source>
</evidence>
<proteinExistence type="inferred from homology"/>
<dbReference type="PANTHER" id="PTHR43684:SF4">
    <property type="entry name" value="ENOYL-COA HYDRATASE_ISOMERASE FAMILY PROTEIN (AFU_ORTHOLOGUE AFUA_1G01890)"/>
    <property type="match status" value="1"/>
</dbReference>
<reference evidence="3" key="1">
    <citation type="journal article" date="2019" name="Int. J. Syst. Evol. Microbiol.">
        <title>The Global Catalogue of Microorganisms (GCM) 10K type strain sequencing project: providing services to taxonomists for standard genome sequencing and annotation.</title>
        <authorList>
            <consortium name="The Broad Institute Genomics Platform"/>
            <consortium name="The Broad Institute Genome Sequencing Center for Infectious Disease"/>
            <person name="Wu L."/>
            <person name="Ma J."/>
        </authorList>
    </citation>
    <scope>NUCLEOTIDE SEQUENCE [LARGE SCALE GENOMIC DNA]</scope>
    <source>
        <strain evidence="3">LMG 29247</strain>
    </source>
</reference>
<gene>
    <name evidence="2" type="ORF">ACFSF0_07945</name>
</gene>
<sequence>MNAYEELRYMSDQGVATLVFNRPERLNAWTPTLERELRDALRAAQADESVRCIVLTGAGRAFCAGMDMEVLQRAPASPAATQEASDDDSQQRYGYFWDIDKPLIAAINGPASGVGLCLALFCDLRYVVADAKLSFPYARRGLAAEHGIAWLLPRLVGPMACADLLFTGRTFLGAEADQLGLARALPADGFLEHVQAQARDIAQLSSPRSVRVMKRQLLEARYQTLGQATRAADAAVAACRGTEDFKEGVAHFLEKRAPRFTGR</sequence>
<evidence type="ECO:0000313" key="3">
    <source>
        <dbReference type="Proteomes" id="UP001597304"/>
    </source>
</evidence>
<dbReference type="CDD" id="cd06558">
    <property type="entry name" value="crotonase-like"/>
    <property type="match status" value="1"/>
</dbReference>
<organism evidence="2 3">
    <name type="scientific">Ottowia flava</name>
    <dbReference type="NCBI Taxonomy" id="2675430"/>
    <lineage>
        <taxon>Bacteria</taxon>
        <taxon>Pseudomonadati</taxon>
        <taxon>Pseudomonadota</taxon>
        <taxon>Betaproteobacteria</taxon>
        <taxon>Burkholderiales</taxon>
        <taxon>Comamonadaceae</taxon>
        <taxon>Ottowia</taxon>
    </lineage>
</organism>
<dbReference type="Gene3D" id="3.90.226.10">
    <property type="entry name" value="2-enoyl-CoA Hydratase, Chain A, domain 1"/>
    <property type="match status" value="1"/>
</dbReference>
<accession>A0ABW4KR68</accession>
<protein>
    <submittedName>
        <fullName evidence="2">Enoyl-CoA hydratase-related protein</fullName>
    </submittedName>
</protein>
<dbReference type="RefSeq" id="WP_147912657.1">
    <property type="nucleotide sequence ID" value="NZ_JBHUEJ010000016.1"/>
</dbReference>
<keyword evidence="3" id="KW-1185">Reference proteome</keyword>
<dbReference type="InterPro" id="IPR029045">
    <property type="entry name" value="ClpP/crotonase-like_dom_sf"/>
</dbReference>
<dbReference type="Pfam" id="PF00378">
    <property type="entry name" value="ECH_1"/>
    <property type="match status" value="1"/>
</dbReference>
<dbReference type="SUPFAM" id="SSF52096">
    <property type="entry name" value="ClpP/crotonase"/>
    <property type="match status" value="1"/>
</dbReference>